<dbReference type="Proteomes" id="UP000578531">
    <property type="component" value="Unassembled WGS sequence"/>
</dbReference>
<keyword evidence="2" id="KW-1185">Reference proteome</keyword>
<accession>A0A8H6L0K9</accession>
<evidence type="ECO:0000313" key="2">
    <source>
        <dbReference type="Proteomes" id="UP000578531"/>
    </source>
</evidence>
<name>A0A8H6L0K9_9LECA</name>
<dbReference type="GeneID" id="59292434"/>
<dbReference type="RefSeq" id="XP_037160521.1">
    <property type="nucleotide sequence ID" value="XM_037312673.1"/>
</dbReference>
<organism evidence="1 2">
    <name type="scientific">Letharia columbiana</name>
    <dbReference type="NCBI Taxonomy" id="112416"/>
    <lineage>
        <taxon>Eukaryota</taxon>
        <taxon>Fungi</taxon>
        <taxon>Dikarya</taxon>
        <taxon>Ascomycota</taxon>
        <taxon>Pezizomycotina</taxon>
        <taxon>Lecanoromycetes</taxon>
        <taxon>OSLEUM clade</taxon>
        <taxon>Lecanoromycetidae</taxon>
        <taxon>Lecanorales</taxon>
        <taxon>Lecanorineae</taxon>
        <taxon>Parmeliaceae</taxon>
        <taxon>Letharia</taxon>
    </lineage>
</organism>
<proteinExistence type="predicted"/>
<dbReference type="OrthoDB" id="10372749at2759"/>
<sequence length="247" mass="27196">MSYPDTPGLFIDRQYDRWYVILYPRALSYDFHGYQGMRALSHAMLCGKGSVVQAIDQDLIFVKKEGDTGARLYDTLFKTAVKLLYDSSIIMSAAEGSTLDAELRAAGEALAGIVFVTAAEIALTTSAIDETERAPARHLMRNLTAASNSPDFSIGFTNNITDFTTTFSSTRVSVSDHWPQRIISQPADTLDTHRQATLSIACSAKHIALGPFDTTWGWQNGNVWFAVMIHVPLQENRAGNARNNLPS</sequence>
<dbReference type="EMBL" id="JACCJC010000061">
    <property type="protein sequence ID" value="KAF6231088.1"/>
    <property type="molecule type" value="Genomic_DNA"/>
</dbReference>
<dbReference type="AlphaFoldDB" id="A0A8H6L0K9"/>
<comment type="caution">
    <text evidence="1">The sequence shown here is derived from an EMBL/GenBank/DDBJ whole genome shotgun (WGS) entry which is preliminary data.</text>
</comment>
<evidence type="ECO:0000313" key="1">
    <source>
        <dbReference type="EMBL" id="KAF6231088.1"/>
    </source>
</evidence>
<protein>
    <submittedName>
        <fullName evidence="1">Uncharacterized protein</fullName>
    </submittedName>
</protein>
<reference evidence="1 2" key="1">
    <citation type="journal article" date="2020" name="Genomics">
        <title>Complete, high-quality genomes from long-read metagenomic sequencing of two wolf lichen thalli reveals enigmatic genome architecture.</title>
        <authorList>
            <person name="McKenzie S.K."/>
            <person name="Walston R.F."/>
            <person name="Allen J.L."/>
        </authorList>
    </citation>
    <scope>NUCLEOTIDE SEQUENCE [LARGE SCALE GENOMIC DNA]</scope>
    <source>
        <strain evidence="1">WasteWater2</strain>
    </source>
</reference>
<gene>
    <name evidence="1" type="ORF">HO173_010788</name>
</gene>